<organism evidence="6 7">
    <name type="scientific">Penicillium canescens</name>
    <dbReference type="NCBI Taxonomy" id="5083"/>
    <lineage>
        <taxon>Eukaryota</taxon>
        <taxon>Fungi</taxon>
        <taxon>Dikarya</taxon>
        <taxon>Ascomycota</taxon>
        <taxon>Pezizomycotina</taxon>
        <taxon>Eurotiomycetes</taxon>
        <taxon>Eurotiomycetidae</taxon>
        <taxon>Eurotiales</taxon>
        <taxon>Aspergillaceae</taxon>
        <taxon>Penicillium</taxon>
    </lineage>
</organism>
<comment type="caution">
    <text evidence="6">The sequence shown here is derived from an EMBL/GenBank/DDBJ whole genome shotgun (WGS) entry which is preliminary data.</text>
</comment>
<proteinExistence type="predicted"/>
<evidence type="ECO:0000256" key="3">
    <source>
        <dbReference type="ARBA" id="ARBA00023015"/>
    </source>
</evidence>
<evidence type="ECO:0000256" key="2">
    <source>
        <dbReference type="ARBA" id="ARBA00022833"/>
    </source>
</evidence>
<evidence type="ECO:0000313" key="7">
    <source>
        <dbReference type="Proteomes" id="UP001219568"/>
    </source>
</evidence>
<dbReference type="AlphaFoldDB" id="A0AAD6N1V5"/>
<reference evidence="6" key="2">
    <citation type="submission" date="2023-01" db="EMBL/GenBank/DDBJ databases">
        <authorList>
            <person name="Petersen C."/>
        </authorList>
    </citation>
    <scope>NUCLEOTIDE SEQUENCE</scope>
    <source>
        <strain evidence="6">IBT 15450</strain>
    </source>
</reference>
<protein>
    <recommendedName>
        <fullName evidence="8">Transcription factor domain-containing protein</fullName>
    </recommendedName>
</protein>
<sequence>MSTDMDFEHLDLVPMANADEILDRWTRPYLNMSTASVPKAFPPYTIQYITRILKSYVSKLNSSAVPPFIHHQQVTGNVPPILANCFSLVRSWLNRMPGNEKIIQRQILREMRKIYDQGPQSCEIDRLCAFQAYLIYMMAIFSSSFEEGALEDDTELESHIRLQGIGFYCAKTGITSEAEELNNRPKWESYIITSAKRRTLFTMYLLSSVYNFKMGLPNFVAEELRGAFLPDGSRLWGQHNRAAWEQAYHAHLSRWPDGKLEISELWRDSETGSAARQERIERWLEFADEFGTALFAVCAHIHGC</sequence>
<evidence type="ECO:0008006" key="8">
    <source>
        <dbReference type="Google" id="ProtNLM"/>
    </source>
</evidence>
<dbReference type="PANTHER" id="PTHR47660:SF3">
    <property type="entry name" value="FINGER DOMAIN PROTEIN, PUTATIVE (AFU_ORTHOLOGUE AFUA_4G03310)-RELATED"/>
    <property type="match status" value="1"/>
</dbReference>
<keyword evidence="3" id="KW-0805">Transcription regulation</keyword>
<accession>A0AAD6N1V5</accession>
<dbReference type="PANTHER" id="PTHR47660">
    <property type="entry name" value="TRANSCRIPTION FACTOR WITH C2H2 AND ZN(2)-CYS(6) DNA BINDING DOMAIN (EUROFUNG)-RELATED-RELATED"/>
    <property type="match status" value="1"/>
</dbReference>
<evidence type="ECO:0000313" key="6">
    <source>
        <dbReference type="EMBL" id="KAJ6022733.1"/>
    </source>
</evidence>
<keyword evidence="7" id="KW-1185">Reference proteome</keyword>
<dbReference type="EMBL" id="JAQJZL010000016">
    <property type="protein sequence ID" value="KAJ6022733.1"/>
    <property type="molecule type" value="Genomic_DNA"/>
</dbReference>
<keyword evidence="4" id="KW-0804">Transcription</keyword>
<keyword evidence="5" id="KW-0539">Nucleus</keyword>
<dbReference type="GO" id="GO:0046872">
    <property type="term" value="F:metal ion binding"/>
    <property type="evidence" value="ECO:0007669"/>
    <property type="project" value="UniProtKB-KW"/>
</dbReference>
<name>A0AAD6N1V5_PENCN</name>
<keyword evidence="1" id="KW-0479">Metal-binding</keyword>
<evidence type="ECO:0000256" key="4">
    <source>
        <dbReference type="ARBA" id="ARBA00023163"/>
    </source>
</evidence>
<gene>
    <name evidence="6" type="ORF">N7460_013128</name>
</gene>
<dbReference type="Proteomes" id="UP001219568">
    <property type="component" value="Unassembled WGS sequence"/>
</dbReference>
<evidence type="ECO:0000256" key="1">
    <source>
        <dbReference type="ARBA" id="ARBA00022723"/>
    </source>
</evidence>
<reference evidence="6" key="1">
    <citation type="journal article" date="2023" name="IMA Fungus">
        <title>Comparative genomic study of the Penicillium genus elucidates a diverse pangenome and 15 lateral gene transfer events.</title>
        <authorList>
            <person name="Petersen C."/>
            <person name="Sorensen T."/>
            <person name="Nielsen M.R."/>
            <person name="Sondergaard T.E."/>
            <person name="Sorensen J.L."/>
            <person name="Fitzpatrick D.A."/>
            <person name="Frisvad J.C."/>
            <person name="Nielsen K.L."/>
        </authorList>
    </citation>
    <scope>NUCLEOTIDE SEQUENCE</scope>
    <source>
        <strain evidence="6">IBT 15450</strain>
    </source>
</reference>
<evidence type="ECO:0000256" key="5">
    <source>
        <dbReference type="ARBA" id="ARBA00023242"/>
    </source>
</evidence>
<keyword evidence="2" id="KW-0862">Zinc</keyword>